<organism evidence="1 2">
    <name type="scientific">Sporothrix epigloea</name>
    <dbReference type="NCBI Taxonomy" id="1892477"/>
    <lineage>
        <taxon>Eukaryota</taxon>
        <taxon>Fungi</taxon>
        <taxon>Dikarya</taxon>
        <taxon>Ascomycota</taxon>
        <taxon>Pezizomycotina</taxon>
        <taxon>Sordariomycetes</taxon>
        <taxon>Sordariomycetidae</taxon>
        <taxon>Ophiostomatales</taxon>
        <taxon>Ophiostomataceae</taxon>
        <taxon>Sporothrix</taxon>
    </lineage>
</organism>
<sequence>MRFSQAIKASSHCLPSPDGQLIATLLPDGIHLRTVEHLDEVASVVALPADLSVAAVVSFQWSPSSKRLLVATSDLLLVAAVDSPADESSFRAIVRNPTLPLTAKPTFVEFGPSDDCVCICSAYGIKFFVYDLCTGEGVAIENPKLFSSAAVCSRGVSFRPVSQHMALLVRTDGKDYVCIRNLARPTSASFWEPDTIDAQGLAWSPDGSWLAVWESPAHGHKILFYTPDGHLYRIWTGVTDGLSRWLPKTASNAATLQTPPSLATGTETAAGDELLGSGVRLVQFSANARHLAAGDASRTVRIINMISMTTHERLNHPTCLRPRLGVTCPIWQEQIESVSNSNAGHRFVKATHDVSPPGRSPSGSIDSAGVSSGCTLLAFDCSSTLLATRLEEAPSTVWVWDMNTAELCGVLMVHANVSTVVWHSTQAHTLLVTCDGDKHSGLGVVWNPLKDAAPQTANFLPYLTSEHNKLSGPPSTQQTGNCRLNWLNLKGVPPSLFCSNASKFCVVAIDEDDYHGYQATDSIPWPEADAPQATAVVGGKRWLLDERGREESPLELVPADVETEGDSEINDTFQFKKED</sequence>
<dbReference type="PANTHER" id="PTHR16220:SF0">
    <property type="entry name" value="WD REPEAT-CONTAINING PROTEIN WRAP73"/>
    <property type="match status" value="1"/>
</dbReference>
<gene>
    <name evidence="1" type="ORF">SEPCBS119000_003377</name>
</gene>
<accession>A0ABP0DPY3</accession>
<evidence type="ECO:0008006" key="3">
    <source>
        <dbReference type="Google" id="ProtNLM"/>
    </source>
</evidence>
<reference evidence="1 2" key="1">
    <citation type="submission" date="2024-01" db="EMBL/GenBank/DDBJ databases">
        <authorList>
            <person name="Allen C."/>
            <person name="Tagirdzhanova G."/>
        </authorList>
    </citation>
    <scope>NUCLEOTIDE SEQUENCE [LARGE SCALE GENOMIC DNA]</scope>
    <source>
        <strain evidence="1 2">CBS 119000</strain>
    </source>
</reference>
<proteinExistence type="predicted"/>
<protein>
    <recommendedName>
        <fullName evidence="3">WD40 domain-containing protein</fullName>
    </recommendedName>
</protein>
<dbReference type="InterPro" id="IPR052778">
    <property type="entry name" value="Centrosome-WD_assoc"/>
</dbReference>
<keyword evidence="2" id="KW-1185">Reference proteome</keyword>
<dbReference type="EMBL" id="CAWUON010000043">
    <property type="protein sequence ID" value="CAK7269057.1"/>
    <property type="molecule type" value="Genomic_DNA"/>
</dbReference>
<evidence type="ECO:0000313" key="2">
    <source>
        <dbReference type="Proteomes" id="UP001642502"/>
    </source>
</evidence>
<dbReference type="SUPFAM" id="SSF69322">
    <property type="entry name" value="Tricorn protease domain 2"/>
    <property type="match status" value="1"/>
</dbReference>
<name>A0ABP0DPY3_9PEZI</name>
<dbReference type="InterPro" id="IPR015943">
    <property type="entry name" value="WD40/YVTN_repeat-like_dom_sf"/>
</dbReference>
<dbReference type="PANTHER" id="PTHR16220">
    <property type="entry name" value="WD REPEAT PROTEIN 8-RELATED"/>
    <property type="match status" value="1"/>
</dbReference>
<dbReference type="Proteomes" id="UP001642502">
    <property type="component" value="Unassembled WGS sequence"/>
</dbReference>
<evidence type="ECO:0000313" key="1">
    <source>
        <dbReference type="EMBL" id="CAK7269057.1"/>
    </source>
</evidence>
<dbReference type="Gene3D" id="2.130.10.10">
    <property type="entry name" value="YVTN repeat-like/Quinoprotein amine dehydrogenase"/>
    <property type="match status" value="2"/>
</dbReference>
<comment type="caution">
    <text evidence="1">The sequence shown here is derived from an EMBL/GenBank/DDBJ whole genome shotgun (WGS) entry which is preliminary data.</text>
</comment>